<dbReference type="AlphaFoldDB" id="A0A366HI23"/>
<name>A0A366HI23_9BACT</name>
<evidence type="ECO:0000313" key="1">
    <source>
        <dbReference type="EMBL" id="RBP41485.1"/>
    </source>
</evidence>
<accession>A0A366HI23</accession>
<sequence>MSAEGEGNLDNDTAGDMLVDISERLCARVWSLMHHPRGHEYDDQEIGELFVTIEVLFALNDAKLIPVRMDPQKLRKATDEFLERWETYHRVAGKHDPPEERKESMMATFERLNTLAEDFERRRAL</sequence>
<comment type="caution">
    <text evidence="1">The sequence shown here is derived from an EMBL/GenBank/DDBJ whole genome shotgun (WGS) entry which is preliminary data.</text>
</comment>
<protein>
    <submittedName>
        <fullName evidence="1">Uncharacterized protein</fullName>
    </submittedName>
</protein>
<dbReference type="OrthoDB" id="191350at2"/>
<evidence type="ECO:0000313" key="2">
    <source>
        <dbReference type="Proteomes" id="UP000253426"/>
    </source>
</evidence>
<reference evidence="1 2" key="1">
    <citation type="submission" date="2018-06" db="EMBL/GenBank/DDBJ databases">
        <title>Genomic Encyclopedia of Type Strains, Phase IV (KMG-IV): sequencing the most valuable type-strain genomes for metagenomic binning, comparative biology and taxonomic classification.</title>
        <authorList>
            <person name="Goeker M."/>
        </authorList>
    </citation>
    <scope>NUCLEOTIDE SEQUENCE [LARGE SCALE GENOMIC DNA]</scope>
    <source>
        <strain evidence="1 2">DSM 25532</strain>
    </source>
</reference>
<dbReference type="RefSeq" id="WP_113960108.1">
    <property type="nucleotide sequence ID" value="NZ_QNRR01000007.1"/>
</dbReference>
<proteinExistence type="predicted"/>
<keyword evidence="2" id="KW-1185">Reference proteome</keyword>
<dbReference type="EMBL" id="QNRR01000007">
    <property type="protein sequence ID" value="RBP41485.1"/>
    <property type="molecule type" value="Genomic_DNA"/>
</dbReference>
<dbReference type="Proteomes" id="UP000253426">
    <property type="component" value="Unassembled WGS sequence"/>
</dbReference>
<gene>
    <name evidence="1" type="ORF">DES53_107318</name>
</gene>
<organism evidence="1 2">
    <name type="scientific">Roseimicrobium gellanilyticum</name>
    <dbReference type="NCBI Taxonomy" id="748857"/>
    <lineage>
        <taxon>Bacteria</taxon>
        <taxon>Pseudomonadati</taxon>
        <taxon>Verrucomicrobiota</taxon>
        <taxon>Verrucomicrobiia</taxon>
        <taxon>Verrucomicrobiales</taxon>
        <taxon>Verrucomicrobiaceae</taxon>
        <taxon>Roseimicrobium</taxon>
    </lineage>
</organism>